<dbReference type="PANTHER" id="PTHR46323">
    <property type="entry name" value="BETA-GALACTOSIDASE"/>
    <property type="match status" value="1"/>
</dbReference>
<dbReference type="Pfam" id="PF02836">
    <property type="entry name" value="Glyco_hydro_2_C"/>
    <property type="match status" value="1"/>
</dbReference>
<evidence type="ECO:0000259" key="7">
    <source>
        <dbReference type="SMART" id="SM01038"/>
    </source>
</evidence>
<dbReference type="PROSITE" id="PS00719">
    <property type="entry name" value="GLYCOSYL_HYDROL_F2_1"/>
    <property type="match status" value="1"/>
</dbReference>
<dbReference type="Gene3D" id="2.70.98.10">
    <property type="match status" value="1"/>
</dbReference>
<dbReference type="Gene3D" id="3.20.20.80">
    <property type="entry name" value="Glycosidases"/>
    <property type="match status" value="1"/>
</dbReference>
<keyword evidence="4" id="KW-0378">Hydrolase</keyword>
<dbReference type="EC" id="3.2.1.23" evidence="3"/>
<dbReference type="InterPro" id="IPR006103">
    <property type="entry name" value="Glyco_hydro_2_cat"/>
</dbReference>
<dbReference type="PRINTS" id="PR00132">
    <property type="entry name" value="GLHYDRLASE2"/>
</dbReference>
<gene>
    <name evidence="8" type="ORF">METZ01_LOCUS36423</name>
</gene>
<evidence type="ECO:0000256" key="3">
    <source>
        <dbReference type="ARBA" id="ARBA00012756"/>
    </source>
</evidence>
<dbReference type="GO" id="GO:0030246">
    <property type="term" value="F:carbohydrate binding"/>
    <property type="evidence" value="ECO:0007669"/>
    <property type="project" value="InterPro"/>
</dbReference>
<dbReference type="Pfam" id="PF16353">
    <property type="entry name" value="LacZ_4"/>
    <property type="match status" value="1"/>
</dbReference>
<evidence type="ECO:0000313" key="8">
    <source>
        <dbReference type="EMBL" id="SUZ83569.1"/>
    </source>
</evidence>
<dbReference type="InterPro" id="IPR011013">
    <property type="entry name" value="Gal_mutarotase_sf_dom"/>
</dbReference>
<comment type="similarity">
    <text evidence="2">Belongs to the glycosyl hydrolase 2 family.</text>
</comment>
<dbReference type="Gene3D" id="2.60.40.10">
    <property type="entry name" value="Immunoglobulins"/>
    <property type="match status" value="2"/>
</dbReference>
<evidence type="ECO:0000256" key="5">
    <source>
        <dbReference type="ARBA" id="ARBA00023295"/>
    </source>
</evidence>
<dbReference type="InterPro" id="IPR006101">
    <property type="entry name" value="Glyco_hydro_2"/>
</dbReference>
<reference evidence="8" key="1">
    <citation type="submission" date="2018-05" db="EMBL/GenBank/DDBJ databases">
        <authorList>
            <person name="Lanie J.A."/>
            <person name="Ng W.-L."/>
            <person name="Kazmierczak K.M."/>
            <person name="Andrzejewski T.M."/>
            <person name="Davidsen T.M."/>
            <person name="Wayne K.J."/>
            <person name="Tettelin H."/>
            <person name="Glass J.I."/>
            <person name="Rusch D."/>
            <person name="Podicherti R."/>
            <person name="Tsui H.-C.T."/>
            <person name="Winkler M.E."/>
        </authorList>
    </citation>
    <scope>NUCLEOTIDE SEQUENCE</scope>
</reference>
<dbReference type="GO" id="GO:0004565">
    <property type="term" value="F:beta-galactosidase activity"/>
    <property type="evidence" value="ECO:0007669"/>
    <property type="project" value="UniProtKB-EC"/>
</dbReference>
<dbReference type="InterPro" id="IPR050347">
    <property type="entry name" value="Bact_Beta-galactosidase"/>
</dbReference>
<dbReference type="InterPro" id="IPR014718">
    <property type="entry name" value="GH-type_carb-bd"/>
</dbReference>
<name>A0A381QY72_9ZZZZ</name>
<dbReference type="InterPro" id="IPR023230">
    <property type="entry name" value="Glyco_hydro_2_CS"/>
</dbReference>
<dbReference type="InterPro" id="IPR036156">
    <property type="entry name" value="Beta-gal/glucu_dom_sf"/>
</dbReference>
<dbReference type="InterPro" id="IPR032312">
    <property type="entry name" value="LacZ_4"/>
</dbReference>
<comment type="catalytic activity">
    <reaction evidence="1">
        <text>Hydrolysis of terminal non-reducing beta-D-galactose residues in beta-D-galactosides.</text>
        <dbReference type="EC" id="3.2.1.23"/>
    </reaction>
</comment>
<keyword evidence="5" id="KW-0326">Glycosidase</keyword>
<dbReference type="SUPFAM" id="SSF49785">
    <property type="entry name" value="Galactose-binding domain-like"/>
    <property type="match status" value="1"/>
</dbReference>
<dbReference type="InterPro" id="IPR004199">
    <property type="entry name" value="B-gal_small/dom_5"/>
</dbReference>
<organism evidence="8">
    <name type="scientific">marine metagenome</name>
    <dbReference type="NCBI Taxonomy" id="408172"/>
    <lineage>
        <taxon>unclassified sequences</taxon>
        <taxon>metagenomes</taxon>
        <taxon>ecological metagenomes</taxon>
    </lineage>
</organism>
<dbReference type="SUPFAM" id="SSF49303">
    <property type="entry name" value="beta-Galactosidase/glucuronidase domain"/>
    <property type="match status" value="2"/>
</dbReference>
<accession>A0A381QY72</accession>
<dbReference type="InterPro" id="IPR017853">
    <property type="entry name" value="GH"/>
</dbReference>
<dbReference type="FunFam" id="3.20.20.80:FF:000018">
    <property type="entry name" value="Beta-galactosidase"/>
    <property type="match status" value="1"/>
</dbReference>
<evidence type="ECO:0000256" key="2">
    <source>
        <dbReference type="ARBA" id="ARBA00007401"/>
    </source>
</evidence>
<protein>
    <recommendedName>
        <fullName evidence="3">beta-galactosidase</fullName>
        <ecNumber evidence="3">3.2.1.23</ecNumber>
    </recommendedName>
    <alternativeName>
        <fullName evidence="6">Lactase</fullName>
    </alternativeName>
</protein>
<evidence type="ECO:0000256" key="4">
    <source>
        <dbReference type="ARBA" id="ARBA00022801"/>
    </source>
</evidence>
<dbReference type="PANTHER" id="PTHR46323:SF2">
    <property type="entry name" value="BETA-GALACTOSIDASE"/>
    <property type="match status" value="1"/>
</dbReference>
<dbReference type="InterPro" id="IPR006104">
    <property type="entry name" value="Glyco_hydro_2_N"/>
</dbReference>
<evidence type="ECO:0000256" key="1">
    <source>
        <dbReference type="ARBA" id="ARBA00001412"/>
    </source>
</evidence>
<evidence type="ECO:0000256" key="6">
    <source>
        <dbReference type="ARBA" id="ARBA00032230"/>
    </source>
</evidence>
<dbReference type="GO" id="GO:0009341">
    <property type="term" value="C:beta-galactosidase complex"/>
    <property type="evidence" value="ECO:0007669"/>
    <property type="project" value="InterPro"/>
</dbReference>
<proteinExistence type="inferred from homology"/>
<dbReference type="AlphaFoldDB" id="A0A381QY72"/>
<dbReference type="Pfam" id="PF02837">
    <property type="entry name" value="Glyco_hydro_2_N"/>
    <property type="match status" value="1"/>
</dbReference>
<dbReference type="EMBL" id="UINC01001557">
    <property type="protein sequence ID" value="SUZ83569.1"/>
    <property type="molecule type" value="Genomic_DNA"/>
</dbReference>
<dbReference type="Gene3D" id="2.60.120.260">
    <property type="entry name" value="Galactose-binding domain-like"/>
    <property type="match status" value="1"/>
</dbReference>
<dbReference type="Pfam" id="PF02929">
    <property type="entry name" value="Bgal_small_N"/>
    <property type="match status" value="1"/>
</dbReference>
<dbReference type="InterPro" id="IPR006102">
    <property type="entry name" value="Ig-like_GH2"/>
</dbReference>
<dbReference type="SUPFAM" id="SSF74650">
    <property type="entry name" value="Galactose mutarotase-like"/>
    <property type="match status" value="1"/>
</dbReference>
<dbReference type="GO" id="GO:0005990">
    <property type="term" value="P:lactose catabolic process"/>
    <property type="evidence" value="ECO:0007669"/>
    <property type="project" value="TreeGrafter"/>
</dbReference>
<dbReference type="InterPro" id="IPR013783">
    <property type="entry name" value="Ig-like_fold"/>
</dbReference>
<dbReference type="InterPro" id="IPR008979">
    <property type="entry name" value="Galactose-bd-like_sf"/>
</dbReference>
<sequence>MIVMEDQKKKIFGSEWENQTIFHINREPPRAHFFPFETEQLAREGDLEKSAYFESLNGSWKFHFAPNPKKIAAGFEQPDFPVDTWQDIQVPGHWELQGWSVPIYLDEEYPFTPDPPFVPHEYNAVGSYVRYFELNEDWLDRDIFIRFGGVRSAFYLWLNGVLVGYSQGSKTPAEFDITRHVVRGRNKVAVQVYRFSDGSYLEGQDTWRVSGLERDVYLYAPPKVRIADFFVQADLDDSYRSGTLHLDVDLLNREQYTGKYRIQVKLKKGRRTLLDLEQKTAIDSVKTIRFKANVSRVEPWSAETPDLYSLQLTLASPQGDVLENFSQQVGFRRVEIRDGNLRVNGQAIQFRGVNRHEWDPVRGRSITRESMIRDIKLMKENNINAVRASHYPNQEHWYELCNQYGLYVIDEANIEAHGMRFHAEKYGFIANDSSWSGQWLDRGRRMVERDKNQPCIILWSMGNEAGDGTNFEKLYRWIKSRDGSRPVVYEPAGTKDHTDVVFPMYKDIDFISDYADGEPRRPLILCEYAHAMGNSVGNLKDYWDTMEDYKALQGGFIWDWVDQVILRKDSTGREFWAYGGDFGSEFAEHDSNFCANGLVAADRTLNPHMAEVKKVYQPVAFTMEKGQKTDGISRVNITNRYDFLDLKHLDFTWIIEGDGRQVMSGRLGQLDLAPGESELFSFNHGTVQARAGSVYFLTLRARTRKKSPMLPKEHLVAWEQFHLPINKKAVSLEPAGLPEVTLQESDHHFEITGKNFTVFFHRGSGHLTQFEYDSVNLLLDGLQPNFWRAPLDNDLGNGMPVRTRVWQSAGRELDVQSCKARIKNNTVELVTSMIHDTTGTRLETRYTVYGNGVVAVDHSIKKINANLPELPRFGMKLTLPGDFTSVEWFGRGPHESYWDRKTSAAVDHYSGTVFEQTFPYVRPQETGNKTDVRWMALSNGKYSLMVKGQPTFDGSVHQYPYEDLDYVPKGQRHGKLDITSKNQVDWLIDYRQMGVGGDNSWGARPHKEYTLAPEKYSYRFLLIPFLAEENIIRVAKISVK</sequence>
<feature type="domain" description="Beta galactosidase small chain/" evidence="7">
    <location>
        <begin position="750"/>
        <end position="1023"/>
    </location>
</feature>
<dbReference type="SUPFAM" id="SSF51445">
    <property type="entry name" value="(Trans)glycosidases"/>
    <property type="match status" value="1"/>
</dbReference>
<dbReference type="Pfam" id="PF00703">
    <property type="entry name" value="Glyco_hydro_2"/>
    <property type="match status" value="1"/>
</dbReference>
<dbReference type="SMART" id="SM01038">
    <property type="entry name" value="Bgal_small_N"/>
    <property type="match status" value="1"/>
</dbReference>